<name>A0A0E0JF46_ORYPU</name>
<reference evidence="2" key="1">
    <citation type="submission" date="2015-04" db="UniProtKB">
        <authorList>
            <consortium name="EnsemblPlants"/>
        </authorList>
    </citation>
    <scope>IDENTIFICATION</scope>
</reference>
<organism evidence="2">
    <name type="scientific">Oryza punctata</name>
    <name type="common">Red rice</name>
    <dbReference type="NCBI Taxonomy" id="4537"/>
    <lineage>
        <taxon>Eukaryota</taxon>
        <taxon>Viridiplantae</taxon>
        <taxon>Streptophyta</taxon>
        <taxon>Embryophyta</taxon>
        <taxon>Tracheophyta</taxon>
        <taxon>Spermatophyta</taxon>
        <taxon>Magnoliopsida</taxon>
        <taxon>Liliopsida</taxon>
        <taxon>Poales</taxon>
        <taxon>Poaceae</taxon>
        <taxon>BOP clade</taxon>
        <taxon>Oryzoideae</taxon>
        <taxon>Oryzeae</taxon>
        <taxon>Oryzinae</taxon>
        <taxon>Oryza</taxon>
    </lineage>
</organism>
<evidence type="ECO:0000256" key="1">
    <source>
        <dbReference type="SAM" id="MobiDB-lite"/>
    </source>
</evidence>
<feature type="compositionally biased region" description="Low complexity" evidence="1">
    <location>
        <begin position="590"/>
        <end position="602"/>
    </location>
</feature>
<sequence length="639" mass="70512">MVERRASPAAAGGRRRCGVRVGPTRLEGMPAAWPAVAAVKAKWPVSGGALSHMILGRCWGRGVTAVEAVGGDGVVRWDSAGEANRFRFDVEQTAAAARAGRPERGVFFSILYGFQEQGRGKDLVKLEEIGTAMISLEECCWEMQLQQQHKRGATQQQLVVVPIRVRKDGWASDAMLYVNVELVDANTPSENIGRTVSFRESTVRTTTPTPTMRDDRKSLEAGTYHEVLDLKQLLDLADREHKVAVYSRSKRNSDSSSVSSMSSVSSSSTISISSASSSGGASPEPGLSSKRRLLPWRRKSREFDKRSSESLSQELPMKYMDDDPAGSWETREFTSRDAETKLRTPVFFASIDQRDDSAGGESACTALVAVLAAALHANHPTMPTRPELDALIRDGSSEWRRLCDDEAHMARFPNRHFDLDTVLAARARPIAVQHDRAFVGFFQPESFASLSGAMSFDDIWREITASSSTAEADVYIVSWNDHFFVLKVEGDCYYVVDTLGERLFEGCDKAYMLRFDATSEMRSSSSSPPEKEEEEVIVTGKECCREFIKRFLAAIPLREELEMERKGCADAPHRRLQIEFHFTRDGQSIDDPPSSDAADSSSYIFKPPPDAMDSSILLDIKQPGTTSSSAGSLEIPGSQ</sequence>
<feature type="region of interest" description="Disordered" evidence="1">
    <location>
        <begin position="245"/>
        <end position="334"/>
    </location>
</feature>
<dbReference type="PANTHER" id="PTHR31182">
    <property type="entry name" value="C2 NT-TYPE DOMAIN-CONTAINING PROTEIN"/>
    <property type="match status" value="1"/>
</dbReference>
<protein>
    <recommendedName>
        <fullName evidence="4">C2 NT-type domain-containing protein</fullName>
    </recommendedName>
</protein>
<evidence type="ECO:0008006" key="4">
    <source>
        <dbReference type="Google" id="ProtNLM"/>
    </source>
</evidence>
<keyword evidence="3" id="KW-1185">Reference proteome</keyword>
<evidence type="ECO:0000313" key="2">
    <source>
        <dbReference type="EnsemblPlants" id="OPUNC01G05800.1"/>
    </source>
</evidence>
<proteinExistence type="predicted"/>
<feature type="compositionally biased region" description="Basic residues" evidence="1">
    <location>
        <begin position="289"/>
        <end position="300"/>
    </location>
</feature>
<dbReference type="PANTHER" id="PTHR31182:SF17">
    <property type="entry name" value="EEIG1_EHBP1 PROTEIN AMINO-TERMINAL DOMAIN PROTEIN"/>
    <property type="match status" value="1"/>
</dbReference>
<dbReference type="Gramene" id="OPUNC01G05800.1">
    <property type="protein sequence ID" value="OPUNC01G05800.1"/>
    <property type="gene ID" value="OPUNC01G05800"/>
</dbReference>
<dbReference type="EnsemblPlants" id="OPUNC01G05800.1">
    <property type="protein sequence ID" value="OPUNC01G05800.1"/>
    <property type="gene ID" value="OPUNC01G05800"/>
</dbReference>
<dbReference type="eggNOG" id="ENOG502QVFT">
    <property type="taxonomic scope" value="Eukaryota"/>
</dbReference>
<feature type="region of interest" description="Disordered" evidence="1">
    <location>
        <begin position="582"/>
        <end position="639"/>
    </location>
</feature>
<reference evidence="2" key="2">
    <citation type="submission" date="2018-05" db="EMBL/GenBank/DDBJ databases">
        <title>OpunRS2 (Oryza punctata Reference Sequence Version 2).</title>
        <authorList>
            <person name="Zhang J."/>
            <person name="Kudrna D."/>
            <person name="Lee S."/>
            <person name="Talag J."/>
            <person name="Welchert J."/>
            <person name="Wing R.A."/>
        </authorList>
    </citation>
    <scope>NUCLEOTIDE SEQUENCE [LARGE SCALE GENOMIC DNA]</scope>
</reference>
<feature type="compositionally biased region" description="Polar residues" evidence="1">
    <location>
        <begin position="623"/>
        <end position="639"/>
    </location>
</feature>
<feature type="region of interest" description="Disordered" evidence="1">
    <location>
        <begin position="199"/>
        <end position="218"/>
    </location>
</feature>
<accession>A0A0E0JF46</accession>
<dbReference type="HOGENOM" id="CLU_018855_1_0_1"/>
<dbReference type="STRING" id="4537.A0A0E0JF46"/>
<feature type="compositionally biased region" description="Low complexity" evidence="1">
    <location>
        <begin position="254"/>
        <end position="288"/>
    </location>
</feature>
<dbReference type="OMA" id="QHDRAFV"/>
<dbReference type="AlphaFoldDB" id="A0A0E0JF46"/>
<dbReference type="Proteomes" id="UP000026962">
    <property type="component" value="Chromosome 1"/>
</dbReference>
<evidence type="ECO:0000313" key="3">
    <source>
        <dbReference type="Proteomes" id="UP000026962"/>
    </source>
</evidence>